<evidence type="ECO:0000256" key="2">
    <source>
        <dbReference type="ARBA" id="ARBA00023157"/>
    </source>
</evidence>
<reference evidence="4 5" key="1">
    <citation type="submission" date="2023-10" db="EMBL/GenBank/DDBJ databases">
        <title>Draft genome sequence of Xylaria bambusicola isolate GMP-LS, the root and basal stem rot pathogen of sugarcane in Indonesia.</title>
        <authorList>
            <person name="Selvaraj P."/>
            <person name="Muralishankar V."/>
            <person name="Muruganantham S."/>
            <person name="Sp S."/>
            <person name="Haryani S."/>
            <person name="Lau K.J.X."/>
            <person name="Naqvi N.I."/>
        </authorList>
    </citation>
    <scope>NUCLEOTIDE SEQUENCE [LARGE SCALE GENOMIC DNA]</scope>
    <source>
        <strain evidence="4">GMP-LS</strain>
    </source>
</reference>
<dbReference type="InterPro" id="IPR000675">
    <property type="entry name" value="Cutinase/axe"/>
</dbReference>
<dbReference type="PANTHER" id="PTHR33630">
    <property type="entry name" value="CUTINASE RV1984C-RELATED-RELATED"/>
    <property type="match status" value="1"/>
</dbReference>
<feature type="chain" id="PRO_5043002104" evidence="3">
    <location>
        <begin position="23"/>
        <end position="238"/>
    </location>
</feature>
<accession>A0AAN7Z416</accession>
<evidence type="ECO:0000313" key="5">
    <source>
        <dbReference type="Proteomes" id="UP001305414"/>
    </source>
</evidence>
<dbReference type="PANTHER" id="PTHR33630:SF9">
    <property type="entry name" value="CUTINASE 4"/>
    <property type="match status" value="1"/>
</dbReference>
<evidence type="ECO:0000256" key="1">
    <source>
        <dbReference type="ARBA" id="ARBA00022801"/>
    </source>
</evidence>
<keyword evidence="3" id="KW-0732">Signal</keyword>
<comment type="caution">
    <text evidence="4">The sequence shown here is derived from an EMBL/GenBank/DDBJ whole genome shotgun (WGS) entry which is preliminary data.</text>
</comment>
<keyword evidence="5" id="KW-1185">Reference proteome</keyword>
<dbReference type="SUPFAM" id="SSF53474">
    <property type="entry name" value="alpha/beta-Hydrolases"/>
    <property type="match status" value="1"/>
</dbReference>
<keyword evidence="2" id="KW-1015">Disulfide bond</keyword>
<organism evidence="4 5">
    <name type="scientific">Xylaria bambusicola</name>
    <dbReference type="NCBI Taxonomy" id="326684"/>
    <lineage>
        <taxon>Eukaryota</taxon>
        <taxon>Fungi</taxon>
        <taxon>Dikarya</taxon>
        <taxon>Ascomycota</taxon>
        <taxon>Pezizomycotina</taxon>
        <taxon>Sordariomycetes</taxon>
        <taxon>Xylariomycetidae</taxon>
        <taxon>Xylariales</taxon>
        <taxon>Xylariaceae</taxon>
        <taxon>Xylaria</taxon>
    </lineage>
</organism>
<dbReference type="Proteomes" id="UP001305414">
    <property type="component" value="Unassembled WGS sequence"/>
</dbReference>
<dbReference type="Pfam" id="PF01083">
    <property type="entry name" value="Cutinase"/>
    <property type="match status" value="1"/>
</dbReference>
<feature type="signal peptide" evidence="3">
    <location>
        <begin position="1"/>
        <end position="22"/>
    </location>
</feature>
<protein>
    <submittedName>
        <fullName evidence="4">Uncharacterized protein</fullName>
    </submittedName>
</protein>
<dbReference type="EMBL" id="JAWHQM010000010">
    <property type="protein sequence ID" value="KAK5628907.1"/>
    <property type="molecule type" value="Genomic_DNA"/>
</dbReference>
<dbReference type="InterPro" id="IPR029058">
    <property type="entry name" value="AB_hydrolase_fold"/>
</dbReference>
<evidence type="ECO:0000256" key="3">
    <source>
        <dbReference type="SAM" id="SignalP"/>
    </source>
</evidence>
<keyword evidence="1" id="KW-0378">Hydrolase</keyword>
<dbReference type="SMART" id="SM01110">
    <property type="entry name" value="Cutinase"/>
    <property type="match status" value="1"/>
</dbReference>
<evidence type="ECO:0000313" key="4">
    <source>
        <dbReference type="EMBL" id="KAK5628907.1"/>
    </source>
</evidence>
<dbReference type="AlphaFoldDB" id="A0AAN7Z416"/>
<gene>
    <name evidence="4" type="ORF">RRF57_004622</name>
</gene>
<name>A0AAN7Z416_9PEZI</name>
<dbReference type="GO" id="GO:0052689">
    <property type="term" value="F:carboxylic ester hydrolase activity"/>
    <property type="evidence" value="ECO:0007669"/>
    <property type="project" value="UniProtKB-ARBA"/>
</dbReference>
<proteinExistence type="predicted"/>
<dbReference type="Gene3D" id="3.40.50.1820">
    <property type="entry name" value="alpha/beta hydrolase"/>
    <property type="match status" value="1"/>
</dbReference>
<sequence>MSNIKMMRLTVISLGLAAMAAAAPFAVPLNETRAAAVTCVSGLYMIAARGSNEDPGEGPLVQITDAVKTLVPGSASVAVDYPASIYDSGTYPVSVYKGIDDTIEKIHDYVAACGASSRIVLLGYSQGGNVMTDTLAGGVLKPDPITEEYRSYIKAVVTFGDPTYTTGVSPIDVGTATKNGIFSRGGDSLELLRTYSSVLRMWCLDHDTICASGSSLDVHYSEVPTFAQAATDFIVSKA</sequence>